<feature type="transmembrane region" description="Helical" evidence="1">
    <location>
        <begin position="30"/>
        <end position="49"/>
    </location>
</feature>
<keyword evidence="3" id="KW-1185">Reference proteome</keyword>
<name>A0AAD3XW30_NEPGR</name>
<keyword evidence="1" id="KW-0472">Membrane</keyword>
<dbReference type="EMBL" id="BSYO01000021">
    <property type="protein sequence ID" value="GMH19588.1"/>
    <property type="molecule type" value="Genomic_DNA"/>
</dbReference>
<reference evidence="2" key="1">
    <citation type="submission" date="2023-05" db="EMBL/GenBank/DDBJ databases">
        <title>Nepenthes gracilis genome sequencing.</title>
        <authorList>
            <person name="Fukushima K."/>
        </authorList>
    </citation>
    <scope>NUCLEOTIDE SEQUENCE</scope>
    <source>
        <strain evidence="2">SING2019-196</strain>
    </source>
</reference>
<gene>
    <name evidence="2" type="ORF">Nepgr_021429</name>
</gene>
<protein>
    <submittedName>
        <fullName evidence="2">Uncharacterized protein</fullName>
    </submittedName>
</protein>
<evidence type="ECO:0000313" key="3">
    <source>
        <dbReference type="Proteomes" id="UP001279734"/>
    </source>
</evidence>
<proteinExistence type="predicted"/>
<dbReference type="Proteomes" id="UP001279734">
    <property type="component" value="Unassembled WGS sequence"/>
</dbReference>
<organism evidence="2 3">
    <name type="scientific">Nepenthes gracilis</name>
    <name type="common">Slender pitcher plant</name>
    <dbReference type="NCBI Taxonomy" id="150966"/>
    <lineage>
        <taxon>Eukaryota</taxon>
        <taxon>Viridiplantae</taxon>
        <taxon>Streptophyta</taxon>
        <taxon>Embryophyta</taxon>
        <taxon>Tracheophyta</taxon>
        <taxon>Spermatophyta</taxon>
        <taxon>Magnoliopsida</taxon>
        <taxon>eudicotyledons</taxon>
        <taxon>Gunneridae</taxon>
        <taxon>Pentapetalae</taxon>
        <taxon>Caryophyllales</taxon>
        <taxon>Nepenthaceae</taxon>
        <taxon>Nepenthes</taxon>
    </lineage>
</organism>
<dbReference type="AlphaFoldDB" id="A0AAD3XW30"/>
<keyword evidence="1" id="KW-1133">Transmembrane helix</keyword>
<evidence type="ECO:0000256" key="1">
    <source>
        <dbReference type="SAM" id="Phobius"/>
    </source>
</evidence>
<keyword evidence="1" id="KW-0812">Transmembrane</keyword>
<feature type="transmembrane region" description="Helical" evidence="1">
    <location>
        <begin position="6"/>
        <end position="23"/>
    </location>
</feature>
<sequence length="153" mass="16692">MLEAVQFGLPGVAVAFILIVTIMECFDIQWIYAVGMVINVVLRWGYAGMQMESNWVLGLSQVLVSANALARCLFAFAENRPGGTACGQPKTVLWDLVLVHSAVLCATSMMCHGEMLNLCTALLEHSDATVRCHGLTSLEHSLWSNQKATALFM</sequence>
<comment type="caution">
    <text evidence="2">The sequence shown here is derived from an EMBL/GenBank/DDBJ whole genome shotgun (WGS) entry which is preliminary data.</text>
</comment>
<accession>A0AAD3XW30</accession>
<evidence type="ECO:0000313" key="2">
    <source>
        <dbReference type="EMBL" id="GMH19588.1"/>
    </source>
</evidence>